<dbReference type="Gene3D" id="2.60.40.1240">
    <property type="match status" value="1"/>
</dbReference>
<evidence type="ECO:0000313" key="4">
    <source>
        <dbReference type="EMBL" id="MBW8481101.1"/>
    </source>
</evidence>
<feature type="chain" id="PRO_5046818736" evidence="2">
    <location>
        <begin position="19"/>
        <end position="183"/>
    </location>
</feature>
<name>A0ABS7FL64_9ACTN</name>
<dbReference type="RefSeq" id="WP_220162542.1">
    <property type="nucleotide sequence ID" value="NZ_JAIBOA010000001.1"/>
</dbReference>
<dbReference type="Proteomes" id="UP000774570">
    <property type="component" value="Unassembled WGS sequence"/>
</dbReference>
<feature type="signal peptide" evidence="2">
    <location>
        <begin position="1"/>
        <end position="18"/>
    </location>
</feature>
<protein>
    <submittedName>
        <fullName evidence="4">DUF4352 domain-containing protein</fullName>
    </submittedName>
</protein>
<evidence type="ECO:0000256" key="2">
    <source>
        <dbReference type="SAM" id="SignalP"/>
    </source>
</evidence>
<dbReference type="PROSITE" id="PS51257">
    <property type="entry name" value="PROKAR_LIPOPROTEIN"/>
    <property type="match status" value="1"/>
</dbReference>
<dbReference type="InterPro" id="IPR029050">
    <property type="entry name" value="Immunoprotect_excell_Ig-like"/>
</dbReference>
<evidence type="ECO:0000256" key="1">
    <source>
        <dbReference type="ARBA" id="ARBA00022729"/>
    </source>
</evidence>
<dbReference type="InterPro" id="IPR029051">
    <property type="entry name" value="DUF4352"/>
</dbReference>
<comment type="caution">
    <text evidence="4">The sequence shown here is derived from an EMBL/GenBank/DDBJ whole genome shotgun (WGS) entry which is preliminary data.</text>
</comment>
<keyword evidence="1 2" id="KW-0732">Signal</keyword>
<sequence>MRLTLPATVLALLALACATGCGSGGPAAYPEPRQTVREHERALPGKNVRIGELTYTALALTTGVIAVAGSHADVMAKGRYVRVRLQIVNTGRDRHDVDPYKQRLVTTAGAVVAPSFDAMNTTRAPIPPVTLARDEVRAFDLWFDAPADAKVKALRVLGDASSSRLSEQLKAGRTGTADLPLTG</sequence>
<evidence type="ECO:0000313" key="5">
    <source>
        <dbReference type="Proteomes" id="UP000774570"/>
    </source>
</evidence>
<keyword evidence="5" id="KW-1185">Reference proteome</keyword>
<feature type="domain" description="DUF4352" evidence="3">
    <location>
        <begin position="45"/>
        <end position="156"/>
    </location>
</feature>
<evidence type="ECO:0000259" key="3">
    <source>
        <dbReference type="Pfam" id="PF11611"/>
    </source>
</evidence>
<organism evidence="4 5">
    <name type="scientific">Actinomadura parmotrematis</name>
    <dbReference type="NCBI Taxonomy" id="2864039"/>
    <lineage>
        <taxon>Bacteria</taxon>
        <taxon>Bacillati</taxon>
        <taxon>Actinomycetota</taxon>
        <taxon>Actinomycetes</taxon>
        <taxon>Streptosporangiales</taxon>
        <taxon>Thermomonosporaceae</taxon>
        <taxon>Actinomadura</taxon>
    </lineage>
</organism>
<proteinExistence type="predicted"/>
<reference evidence="4 5" key="1">
    <citation type="submission" date="2021-07" db="EMBL/GenBank/DDBJ databases">
        <title>Actinomadura sp. PM05-2 isolated from lichen.</title>
        <authorList>
            <person name="Somphong A."/>
            <person name="Phongsopitanun W."/>
            <person name="Tanasupawat S."/>
            <person name="Peongsungnone V."/>
        </authorList>
    </citation>
    <scope>NUCLEOTIDE SEQUENCE [LARGE SCALE GENOMIC DNA]</scope>
    <source>
        <strain evidence="4 5">PM05-2</strain>
    </source>
</reference>
<dbReference type="Pfam" id="PF11611">
    <property type="entry name" value="DUF4352"/>
    <property type="match status" value="1"/>
</dbReference>
<gene>
    <name evidence="4" type="ORF">K1Y72_01880</name>
</gene>
<accession>A0ABS7FL64</accession>
<dbReference type="EMBL" id="JAIBOA010000001">
    <property type="protein sequence ID" value="MBW8481101.1"/>
    <property type="molecule type" value="Genomic_DNA"/>
</dbReference>